<dbReference type="InterPro" id="IPR036265">
    <property type="entry name" value="HIT-like_sf"/>
</dbReference>
<evidence type="ECO:0000313" key="6">
    <source>
        <dbReference type="Proteomes" id="UP000283383"/>
    </source>
</evidence>
<feature type="short sequence motif" description="Histidine triad motif" evidence="2 3">
    <location>
        <begin position="119"/>
        <end position="123"/>
    </location>
</feature>
<sequence>MSLSPMKPSCPFCKIAENFPPSPAHRIDRCHNKVSPPAFVVLSTPLCMAFLDILPLSTGHLLLTTRQHREKISDVEEEESRELGAWISKLSIILARVTDVWDWNIVQNNGAAAAQLINHVHFHIIPRPALSPEMRNRSFTMFGKGHRSELDNHEAAALAQKLILEIGKETEDSINSRL</sequence>
<feature type="domain" description="HIT" evidence="4">
    <location>
        <begin position="27"/>
        <end position="134"/>
    </location>
</feature>
<comment type="caution">
    <text evidence="5">The sequence shown here is derived from an EMBL/GenBank/DDBJ whole genome shotgun (WGS) entry which is preliminary data.</text>
</comment>
<dbReference type="InterPro" id="IPR001310">
    <property type="entry name" value="Histidine_triad_HIT"/>
</dbReference>
<gene>
    <name evidence="5" type="ORF">GcM3_109014</name>
</gene>
<dbReference type="PANTHER" id="PTHR46648:SF2">
    <property type="entry name" value="HIT DOMAIN-CONTAINING PROTEIN"/>
    <property type="match status" value="1"/>
</dbReference>
<dbReference type="STRING" id="62708.A0A420I948"/>
<evidence type="ECO:0000256" key="1">
    <source>
        <dbReference type="PIRSR" id="PIRSR601310-1"/>
    </source>
</evidence>
<dbReference type="GO" id="GO:0009117">
    <property type="term" value="P:nucleotide metabolic process"/>
    <property type="evidence" value="ECO:0007669"/>
    <property type="project" value="TreeGrafter"/>
</dbReference>
<evidence type="ECO:0000313" key="5">
    <source>
        <dbReference type="EMBL" id="RKF71086.1"/>
    </source>
</evidence>
<evidence type="ECO:0000256" key="3">
    <source>
        <dbReference type="PROSITE-ProRule" id="PRU00464"/>
    </source>
</evidence>
<evidence type="ECO:0000259" key="4">
    <source>
        <dbReference type="PROSITE" id="PS51084"/>
    </source>
</evidence>
<dbReference type="Gene3D" id="3.30.428.10">
    <property type="entry name" value="HIT-like"/>
    <property type="match status" value="1"/>
</dbReference>
<dbReference type="Proteomes" id="UP000283383">
    <property type="component" value="Unassembled WGS sequence"/>
</dbReference>
<dbReference type="PANTHER" id="PTHR46648">
    <property type="entry name" value="HIT FAMILY PROTEIN 1"/>
    <property type="match status" value="1"/>
</dbReference>
<name>A0A420I948_9PEZI</name>
<proteinExistence type="predicted"/>
<protein>
    <submittedName>
        <fullName evidence="5">Hit family protein 1</fullName>
    </submittedName>
</protein>
<dbReference type="Pfam" id="PF01230">
    <property type="entry name" value="HIT"/>
    <property type="match status" value="1"/>
</dbReference>
<dbReference type="PROSITE" id="PS51084">
    <property type="entry name" value="HIT_2"/>
    <property type="match status" value="1"/>
</dbReference>
<dbReference type="AlphaFoldDB" id="A0A420I948"/>
<dbReference type="InterPro" id="IPR019808">
    <property type="entry name" value="Histidine_triad_CS"/>
</dbReference>
<dbReference type="EMBL" id="MCBQ01010909">
    <property type="protein sequence ID" value="RKF71086.1"/>
    <property type="molecule type" value="Genomic_DNA"/>
</dbReference>
<evidence type="ECO:0000256" key="2">
    <source>
        <dbReference type="PIRSR" id="PIRSR601310-3"/>
    </source>
</evidence>
<dbReference type="SUPFAM" id="SSF54197">
    <property type="entry name" value="HIT-like"/>
    <property type="match status" value="1"/>
</dbReference>
<feature type="active site" description="Tele-AMP-histidine intermediate" evidence="1">
    <location>
        <position position="121"/>
    </location>
</feature>
<dbReference type="InterPro" id="IPR011146">
    <property type="entry name" value="HIT-like"/>
</dbReference>
<reference evidence="5 6" key="1">
    <citation type="journal article" date="2018" name="BMC Genomics">
        <title>Comparative genome analyses reveal sequence features reflecting distinct modes of host-adaptation between dicot and monocot powdery mildew.</title>
        <authorList>
            <person name="Wu Y."/>
            <person name="Ma X."/>
            <person name="Pan Z."/>
            <person name="Kale S.D."/>
            <person name="Song Y."/>
            <person name="King H."/>
            <person name="Zhang Q."/>
            <person name="Presley C."/>
            <person name="Deng X."/>
            <person name="Wei C.I."/>
            <person name="Xiao S."/>
        </authorList>
    </citation>
    <scope>NUCLEOTIDE SEQUENCE [LARGE SCALE GENOMIC DNA]</scope>
    <source>
        <strain evidence="5">UMSG3</strain>
    </source>
</reference>
<keyword evidence="6" id="KW-1185">Reference proteome</keyword>
<dbReference type="GO" id="GO:0003824">
    <property type="term" value="F:catalytic activity"/>
    <property type="evidence" value="ECO:0007669"/>
    <property type="project" value="InterPro"/>
</dbReference>
<dbReference type="PROSITE" id="PS00892">
    <property type="entry name" value="HIT_1"/>
    <property type="match status" value="1"/>
</dbReference>
<organism evidence="5 6">
    <name type="scientific">Golovinomyces cichoracearum</name>
    <dbReference type="NCBI Taxonomy" id="62708"/>
    <lineage>
        <taxon>Eukaryota</taxon>
        <taxon>Fungi</taxon>
        <taxon>Dikarya</taxon>
        <taxon>Ascomycota</taxon>
        <taxon>Pezizomycotina</taxon>
        <taxon>Leotiomycetes</taxon>
        <taxon>Erysiphales</taxon>
        <taxon>Erysiphaceae</taxon>
        <taxon>Golovinomyces</taxon>
    </lineage>
</organism>
<accession>A0A420I948</accession>